<dbReference type="OrthoDB" id="21761at2759"/>
<dbReference type="OMA" id="TCSDTIC"/>
<dbReference type="AlphaFoldDB" id="F0ZP36"/>
<dbReference type="EMBL" id="GL871103">
    <property type="protein sequence ID" value="EGC34302.1"/>
    <property type="molecule type" value="Genomic_DNA"/>
</dbReference>
<evidence type="ECO:0000256" key="1">
    <source>
        <dbReference type="SAM" id="SignalP"/>
    </source>
</evidence>
<accession>F0ZP36</accession>
<dbReference type="FunCoup" id="F0ZP36">
    <property type="interactions" value="937"/>
</dbReference>
<dbReference type="InParanoid" id="F0ZP36"/>
<dbReference type="KEGG" id="dpp:DICPUDRAFT_35246"/>
<evidence type="ECO:0000313" key="3">
    <source>
        <dbReference type="Proteomes" id="UP000001064"/>
    </source>
</evidence>
<reference evidence="3" key="1">
    <citation type="journal article" date="2011" name="Genome Biol.">
        <title>Comparative genomics of the social amoebae Dictyostelium discoideum and Dictyostelium purpureum.</title>
        <authorList>
            <consortium name="US DOE Joint Genome Institute (JGI-PGF)"/>
            <person name="Sucgang R."/>
            <person name="Kuo A."/>
            <person name="Tian X."/>
            <person name="Salerno W."/>
            <person name="Parikh A."/>
            <person name="Feasley C.L."/>
            <person name="Dalin E."/>
            <person name="Tu H."/>
            <person name="Huang E."/>
            <person name="Barry K."/>
            <person name="Lindquist E."/>
            <person name="Shapiro H."/>
            <person name="Bruce D."/>
            <person name="Schmutz J."/>
            <person name="Salamov A."/>
            <person name="Fey P."/>
            <person name="Gaudet P."/>
            <person name="Anjard C."/>
            <person name="Babu M.M."/>
            <person name="Basu S."/>
            <person name="Bushmanova Y."/>
            <person name="van der Wel H."/>
            <person name="Katoh-Kurasawa M."/>
            <person name="Dinh C."/>
            <person name="Coutinho P.M."/>
            <person name="Saito T."/>
            <person name="Elias M."/>
            <person name="Schaap P."/>
            <person name="Kay R.R."/>
            <person name="Henrissat B."/>
            <person name="Eichinger L."/>
            <person name="Rivero F."/>
            <person name="Putnam N.H."/>
            <person name="West C.M."/>
            <person name="Loomis W.F."/>
            <person name="Chisholm R.L."/>
            <person name="Shaulsky G."/>
            <person name="Strassmann J.E."/>
            <person name="Queller D.C."/>
            <person name="Kuspa A."/>
            <person name="Grigoriev I.V."/>
        </authorList>
    </citation>
    <scope>NUCLEOTIDE SEQUENCE [LARGE SCALE GENOMIC DNA]</scope>
    <source>
        <strain evidence="3">QSDP1</strain>
    </source>
</reference>
<keyword evidence="1" id="KW-0732">Signal</keyword>
<sequence length="136" mass="15489">MNIKYTLVLVICAFLVSGLVDTSRGECSCSGSNKMNINDPSVITDKMVKIYGHWDFEGSQYLYNETDGYVQLPDEFRNNVQSFQSGIDVCFIKWYPKEQYQIKAGEYHKNYAALNNFGQRMDGLYAGTCSDTICKQ</sequence>
<dbReference type="VEuPathDB" id="AmoebaDB:DICPUDRAFT_35246"/>
<gene>
    <name evidence="2" type="ORF">DICPUDRAFT_35246</name>
</gene>
<evidence type="ECO:0000313" key="2">
    <source>
        <dbReference type="EMBL" id="EGC34302.1"/>
    </source>
</evidence>
<evidence type="ECO:0008006" key="4">
    <source>
        <dbReference type="Google" id="ProtNLM"/>
    </source>
</evidence>
<protein>
    <recommendedName>
        <fullName evidence="4">Cathepsin propeptide inhibitor domain-containing protein</fullName>
    </recommendedName>
</protein>
<dbReference type="GeneID" id="10500094"/>
<feature type="signal peptide" evidence="1">
    <location>
        <begin position="1"/>
        <end position="18"/>
    </location>
</feature>
<dbReference type="eggNOG" id="ENOG502RI0A">
    <property type="taxonomic scope" value="Eukaryota"/>
</dbReference>
<name>F0ZP36_DICPU</name>
<keyword evidence="3" id="KW-1185">Reference proteome</keyword>
<proteinExistence type="predicted"/>
<dbReference type="Proteomes" id="UP000001064">
    <property type="component" value="Unassembled WGS sequence"/>
</dbReference>
<organism evidence="2 3">
    <name type="scientific">Dictyostelium purpureum</name>
    <name type="common">Slime mold</name>
    <dbReference type="NCBI Taxonomy" id="5786"/>
    <lineage>
        <taxon>Eukaryota</taxon>
        <taxon>Amoebozoa</taxon>
        <taxon>Evosea</taxon>
        <taxon>Eumycetozoa</taxon>
        <taxon>Dictyostelia</taxon>
        <taxon>Dictyosteliales</taxon>
        <taxon>Dictyosteliaceae</taxon>
        <taxon>Dictyostelium</taxon>
    </lineage>
</organism>
<feature type="chain" id="PRO_5003265308" description="Cathepsin propeptide inhibitor domain-containing protein" evidence="1">
    <location>
        <begin position="19"/>
        <end position="136"/>
    </location>
</feature>
<dbReference type="RefSeq" id="XP_003289184.1">
    <property type="nucleotide sequence ID" value="XM_003289136.1"/>
</dbReference>